<dbReference type="EMBL" id="PJAF01000001">
    <property type="protein sequence ID" value="PKF69662.1"/>
    <property type="molecule type" value="Genomic_DNA"/>
</dbReference>
<evidence type="ECO:0000259" key="8">
    <source>
        <dbReference type="Pfam" id="PF01182"/>
    </source>
</evidence>
<proteinExistence type="inferred from homology"/>
<reference evidence="9 10" key="1">
    <citation type="submission" date="2017-12" db="EMBL/GenBank/DDBJ databases">
        <title>Corynebacterium mastitidis 16-1433 Genome.</title>
        <authorList>
            <person name="Gulvik C.A."/>
        </authorList>
    </citation>
    <scope>NUCLEOTIDE SEQUENCE [LARGE SCALE GENOMIC DNA]</scope>
    <source>
        <strain evidence="9 10">16-1433</strain>
    </source>
</reference>
<dbReference type="PANTHER" id="PTHR11054">
    <property type="entry name" value="6-PHOSPHOGLUCONOLACTONASE"/>
    <property type="match status" value="1"/>
</dbReference>
<organism evidence="9 10">
    <name type="scientific">Corynebacterium mastitidis</name>
    <dbReference type="NCBI Taxonomy" id="161890"/>
    <lineage>
        <taxon>Bacteria</taxon>
        <taxon>Bacillati</taxon>
        <taxon>Actinomycetota</taxon>
        <taxon>Actinomycetes</taxon>
        <taxon>Mycobacteriales</taxon>
        <taxon>Corynebacteriaceae</taxon>
        <taxon>Corynebacterium</taxon>
    </lineage>
</organism>
<dbReference type="GO" id="GO:0017057">
    <property type="term" value="F:6-phosphogluconolactonase activity"/>
    <property type="evidence" value="ECO:0007669"/>
    <property type="project" value="UniProtKB-UniRule"/>
</dbReference>
<dbReference type="Proteomes" id="UP000233249">
    <property type="component" value="Unassembled WGS sequence"/>
</dbReference>
<evidence type="ECO:0000256" key="5">
    <source>
        <dbReference type="ARBA" id="ARBA00013198"/>
    </source>
</evidence>
<dbReference type="InterPro" id="IPR006148">
    <property type="entry name" value="Glc/Gal-6P_isomerase"/>
</dbReference>
<evidence type="ECO:0000256" key="1">
    <source>
        <dbReference type="ARBA" id="ARBA00000832"/>
    </source>
</evidence>
<dbReference type="PANTHER" id="PTHR11054:SF0">
    <property type="entry name" value="6-PHOSPHOGLUCONOLACTONASE"/>
    <property type="match status" value="1"/>
</dbReference>
<dbReference type="CDD" id="cd01400">
    <property type="entry name" value="6PGL"/>
    <property type="match status" value="1"/>
</dbReference>
<comment type="function">
    <text evidence="2 7">Hydrolysis of 6-phosphogluconolactone to 6-phosphogluconate.</text>
</comment>
<dbReference type="Gene3D" id="3.40.50.1360">
    <property type="match status" value="1"/>
</dbReference>
<sequence>MPQIRRYADLHTLVRAAAEETARVIAQAQDRGDGLARLVLTGGGAGIALLESLSAREDIDWGRVHVFFGDERNVPVADPESNEGQARAALLDKVGIPAKQIHGMGLDGAADMEAAAERYEEELRRWAPEGFDVHFLGMGGEGHINSLFPHSAATAESRRWVVPVYDSPKPPAQRLSLTLPAVARARRVWLLVSGAAKAEAAAAVAQRKNAAAWPAAGARGAAETVLFLDEEAAGAL</sequence>
<evidence type="ECO:0000256" key="7">
    <source>
        <dbReference type="RuleBase" id="RU365095"/>
    </source>
</evidence>
<dbReference type="GO" id="GO:0005975">
    <property type="term" value="P:carbohydrate metabolic process"/>
    <property type="evidence" value="ECO:0007669"/>
    <property type="project" value="UniProtKB-UniRule"/>
</dbReference>
<evidence type="ECO:0000256" key="4">
    <source>
        <dbReference type="ARBA" id="ARBA00010662"/>
    </source>
</evidence>
<dbReference type="InterPro" id="IPR037171">
    <property type="entry name" value="NagB/RpiA_transferase-like"/>
</dbReference>
<evidence type="ECO:0000256" key="3">
    <source>
        <dbReference type="ARBA" id="ARBA00004961"/>
    </source>
</evidence>
<dbReference type="AlphaFoldDB" id="A0A2N0XAC2"/>
<comment type="catalytic activity">
    <reaction evidence="1 7">
        <text>6-phospho-D-glucono-1,5-lactone + H2O = 6-phospho-D-gluconate + H(+)</text>
        <dbReference type="Rhea" id="RHEA:12556"/>
        <dbReference type="ChEBI" id="CHEBI:15377"/>
        <dbReference type="ChEBI" id="CHEBI:15378"/>
        <dbReference type="ChEBI" id="CHEBI:57955"/>
        <dbReference type="ChEBI" id="CHEBI:58759"/>
        <dbReference type="EC" id="3.1.1.31"/>
    </reaction>
</comment>
<dbReference type="UniPathway" id="UPA00115">
    <property type="reaction ID" value="UER00409"/>
</dbReference>
<accession>A0A2N0XAC2</accession>
<dbReference type="RefSeq" id="WP_101172686.1">
    <property type="nucleotide sequence ID" value="NZ_JAKRKB010000001.1"/>
</dbReference>
<evidence type="ECO:0000313" key="10">
    <source>
        <dbReference type="Proteomes" id="UP000233249"/>
    </source>
</evidence>
<evidence type="ECO:0000256" key="2">
    <source>
        <dbReference type="ARBA" id="ARBA00002681"/>
    </source>
</evidence>
<dbReference type="Pfam" id="PF01182">
    <property type="entry name" value="Glucosamine_iso"/>
    <property type="match status" value="1"/>
</dbReference>
<keyword evidence="7" id="KW-0378">Hydrolase</keyword>
<name>A0A2N0XAC2_9CORY</name>
<dbReference type="InterPro" id="IPR039104">
    <property type="entry name" value="6PGL"/>
</dbReference>
<evidence type="ECO:0000313" key="9">
    <source>
        <dbReference type="EMBL" id="PKF69662.1"/>
    </source>
</evidence>
<dbReference type="SUPFAM" id="SSF100950">
    <property type="entry name" value="NagB/RpiA/CoA transferase-like"/>
    <property type="match status" value="1"/>
</dbReference>
<protein>
    <recommendedName>
        <fullName evidence="6 7">6-phosphogluconolactonase</fullName>
        <shortName evidence="7">6PGL</shortName>
        <ecNumber evidence="5 7">3.1.1.31</ecNumber>
    </recommendedName>
</protein>
<gene>
    <name evidence="7 9" type="primary">pgl</name>
    <name evidence="9" type="ORF">CXB45_00405</name>
</gene>
<dbReference type="EC" id="3.1.1.31" evidence="5 7"/>
<dbReference type="NCBIfam" id="TIGR01198">
    <property type="entry name" value="pgl"/>
    <property type="match status" value="1"/>
</dbReference>
<comment type="pathway">
    <text evidence="3 7">Carbohydrate degradation; pentose phosphate pathway; D-ribulose 5-phosphate from D-glucose 6-phosphate (oxidative stage): step 2/3.</text>
</comment>
<dbReference type="STRING" id="1121365.GCA_000375365_01618"/>
<evidence type="ECO:0000256" key="6">
    <source>
        <dbReference type="ARBA" id="ARBA00020337"/>
    </source>
</evidence>
<dbReference type="OrthoDB" id="9810967at2"/>
<feature type="domain" description="Glucosamine/galactosamine-6-phosphate isomerase" evidence="8">
    <location>
        <begin position="10"/>
        <end position="224"/>
    </location>
</feature>
<dbReference type="GO" id="GO:0006098">
    <property type="term" value="P:pentose-phosphate shunt"/>
    <property type="evidence" value="ECO:0007669"/>
    <property type="project" value="UniProtKB-UniPathway"/>
</dbReference>
<comment type="caution">
    <text evidence="9">The sequence shown here is derived from an EMBL/GenBank/DDBJ whole genome shotgun (WGS) entry which is preliminary data.</text>
</comment>
<dbReference type="InterPro" id="IPR005900">
    <property type="entry name" value="6-phosphogluconolactonase_DevB"/>
</dbReference>
<comment type="similarity">
    <text evidence="4 7">Belongs to the glucosamine/galactosamine-6-phosphate isomerase family. 6-phosphogluconolactonase subfamily.</text>
</comment>